<dbReference type="AlphaFoldDB" id="A0A818L1D0"/>
<evidence type="ECO:0000313" key="3">
    <source>
        <dbReference type="Proteomes" id="UP000663874"/>
    </source>
</evidence>
<dbReference type="GO" id="GO:0042446">
    <property type="term" value="P:hormone biosynthetic process"/>
    <property type="evidence" value="ECO:0007669"/>
    <property type="project" value="UniProtKB-KW"/>
</dbReference>
<gene>
    <name evidence="2" type="ORF">FNK824_LOCUS1609</name>
</gene>
<comment type="similarity">
    <text evidence="1">Belongs to the iodothyronine deiodinase family.</text>
</comment>
<keyword evidence="1" id="KW-0712">Selenocysteine</keyword>
<comment type="caution">
    <text evidence="2">The sequence shown here is derived from an EMBL/GenBank/DDBJ whole genome shotgun (WGS) entry which is preliminary data.</text>
</comment>
<proteinExistence type="inferred from homology"/>
<organism evidence="2 3">
    <name type="scientific">Rotaria sordida</name>
    <dbReference type="NCBI Taxonomy" id="392033"/>
    <lineage>
        <taxon>Eukaryota</taxon>
        <taxon>Metazoa</taxon>
        <taxon>Spiralia</taxon>
        <taxon>Gnathifera</taxon>
        <taxon>Rotifera</taxon>
        <taxon>Eurotatoria</taxon>
        <taxon>Bdelloidea</taxon>
        <taxon>Philodinida</taxon>
        <taxon>Philodinidae</taxon>
        <taxon>Rotaria</taxon>
    </lineage>
</organism>
<protein>
    <recommendedName>
        <fullName evidence="1">Iodothyronine deiodinase</fullName>
    </recommendedName>
</protein>
<reference evidence="2" key="1">
    <citation type="submission" date="2021-02" db="EMBL/GenBank/DDBJ databases">
        <authorList>
            <person name="Nowell W R."/>
        </authorList>
    </citation>
    <scope>NUCLEOTIDE SEQUENCE</scope>
</reference>
<dbReference type="Pfam" id="PF00837">
    <property type="entry name" value="T4_deiodinase"/>
    <property type="match status" value="1"/>
</dbReference>
<dbReference type="SUPFAM" id="SSF52833">
    <property type="entry name" value="Thioredoxin-like"/>
    <property type="match status" value="1"/>
</dbReference>
<keyword evidence="1" id="KW-0560">Oxidoreductase</keyword>
<dbReference type="InterPro" id="IPR000643">
    <property type="entry name" value="Iodothyronine_deiodinase"/>
</dbReference>
<dbReference type="Proteomes" id="UP000663874">
    <property type="component" value="Unassembled WGS sequence"/>
</dbReference>
<dbReference type="PANTHER" id="PTHR11781">
    <property type="entry name" value="IODOTHYRONINE DEIODINASE"/>
    <property type="match status" value="1"/>
</dbReference>
<dbReference type="GO" id="GO:0004800">
    <property type="term" value="F:thyroxine 5'-deiodinase activity"/>
    <property type="evidence" value="ECO:0007669"/>
    <property type="project" value="InterPro"/>
</dbReference>
<dbReference type="InterPro" id="IPR036249">
    <property type="entry name" value="Thioredoxin-like_sf"/>
</dbReference>
<keyword evidence="1" id="KW-0893">Thyroid hormones biosynthesis</keyword>
<evidence type="ECO:0000313" key="2">
    <source>
        <dbReference type="EMBL" id="CAF3564188.1"/>
    </source>
</evidence>
<accession>A0A818L1D0</accession>
<evidence type="ECO:0000256" key="1">
    <source>
        <dbReference type="RuleBase" id="RU000676"/>
    </source>
</evidence>
<comment type="function">
    <text evidence="1">Responsible for the deiodination of T4 (3,5,3',5'-tetraiodothyronine).</text>
</comment>
<sequence length="288" mass="33361">MADAIDTPPDVNNSLYHDDKFSCSSEKQQILSDDLPPLDIVRKMIKYETFLRLSDPIQQLFELYHKDDNAITMVLDLVQQNVVEHFGYSHVNALRTAISRFPDDSIIKEAFYIKHNKITQGLVNQGQCALDVKLFTLDGESTTLFSQITSEQPLILFADFHLTKFNSFSKLVRSHTPAMRLLTIYIAEAHARDQWPAGKTISCVDQPKTLVERLENAREFKKKFNFEMPILVDSMDNTFHITYGSWPFRFYIINDGKLILKAEPGITTYAYDLNELDTWIDNFYRDKK</sequence>
<dbReference type="EMBL" id="CAJOBE010000085">
    <property type="protein sequence ID" value="CAF3564188.1"/>
    <property type="molecule type" value="Genomic_DNA"/>
</dbReference>
<dbReference type="PANTHER" id="PTHR11781:SF22">
    <property type="entry name" value="TYPE I IODOTHYRONINE DEIODINASE"/>
    <property type="match status" value="1"/>
</dbReference>
<name>A0A818L1D0_9BILA</name>
<dbReference type="Gene3D" id="3.40.30.10">
    <property type="entry name" value="Glutaredoxin"/>
    <property type="match status" value="1"/>
</dbReference>